<proteinExistence type="predicted"/>
<protein>
    <submittedName>
        <fullName evidence="1">Uncharacterized protein</fullName>
    </submittedName>
</protein>
<dbReference type="OrthoDB" id="5297217at2759"/>
<name>A0A8H5D951_9AGAR</name>
<dbReference type="InterPro" id="IPR032675">
    <property type="entry name" value="LRR_dom_sf"/>
</dbReference>
<dbReference type="Proteomes" id="UP000559256">
    <property type="component" value="Unassembled WGS sequence"/>
</dbReference>
<accession>A0A8H5D951</accession>
<reference evidence="1 2" key="1">
    <citation type="journal article" date="2020" name="ISME J.">
        <title>Uncovering the hidden diversity of litter-decomposition mechanisms in mushroom-forming fungi.</title>
        <authorList>
            <person name="Floudas D."/>
            <person name="Bentzer J."/>
            <person name="Ahren D."/>
            <person name="Johansson T."/>
            <person name="Persson P."/>
            <person name="Tunlid A."/>
        </authorList>
    </citation>
    <scope>NUCLEOTIDE SEQUENCE [LARGE SCALE GENOMIC DNA]</scope>
    <source>
        <strain evidence="1 2">CBS 291.85</strain>
    </source>
</reference>
<comment type="caution">
    <text evidence="1">The sequence shown here is derived from an EMBL/GenBank/DDBJ whole genome shotgun (WGS) entry which is preliminary data.</text>
</comment>
<dbReference type="SUPFAM" id="SSF52047">
    <property type="entry name" value="RNI-like"/>
    <property type="match status" value="1"/>
</dbReference>
<dbReference type="Gene3D" id="3.80.10.10">
    <property type="entry name" value="Ribonuclease Inhibitor"/>
    <property type="match status" value="1"/>
</dbReference>
<sequence length="342" mass="38068">MSGPTKILEGWFCNLGQALTELELGLTYFNLDTCLHFLTQFPHLTSLRLKGAPSNSLPTILSHLPNLENLDTEYTLLPVSSSSFSRRAHSLPVHGQSANNKEEQPQPPIIRTLTVRTTALDALGPQKLWTWIHNLVPRKGLQKLRLHSFTLYGSGCNTSNMWLSGFASATASSSYTSANASTPAGDSTQSTMFPKMFMLELAIAQRDTLCCLEIDGLVLSLGDFETVLELFPRLEELHCAIRCNDAASLSQTFSNSRYGQNLKMLRFARVHWNLIPTCSLTATAAKSELGFTRDNAKCMMLRRPSSKLRVIGVGEVLFVGKWARDSTASYFEVTENVERNRW</sequence>
<organism evidence="1 2">
    <name type="scientific">Tetrapyrgos nigripes</name>
    <dbReference type="NCBI Taxonomy" id="182062"/>
    <lineage>
        <taxon>Eukaryota</taxon>
        <taxon>Fungi</taxon>
        <taxon>Dikarya</taxon>
        <taxon>Basidiomycota</taxon>
        <taxon>Agaricomycotina</taxon>
        <taxon>Agaricomycetes</taxon>
        <taxon>Agaricomycetidae</taxon>
        <taxon>Agaricales</taxon>
        <taxon>Marasmiineae</taxon>
        <taxon>Marasmiaceae</taxon>
        <taxon>Tetrapyrgos</taxon>
    </lineage>
</organism>
<keyword evidence="2" id="KW-1185">Reference proteome</keyword>
<dbReference type="EMBL" id="JAACJM010000056">
    <property type="protein sequence ID" value="KAF5355548.1"/>
    <property type="molecule type" value="Genomic_DNA"/>
</dbReference>
<dbReference type="AlphaFoldDB" id="A0A8H5D951"/>
<evidence type="ECO:0000313" key="2">
    <source>
        <dbReference type="Proteomes" id="UP000559256"/>
    </source>
</evidence>
<gene>
    <name evidence="1" type="ORF">D9758_006306</name>
</gene>
<evidence type="ECO:0000313" key="1">
    <source>
        <dbReference type="EMBL" id="KAF5355548.1"/>
    </source>
</evidence>